<gene>
    <name evidence="1" type="ORF">QFC19_001762</name>
</gene>
<accession>A0ACC2WF91</accession>
<comment type="caution">
    <text evidence="1">The sequence shown here is derived from an EMBL/GenBank/DDBJ whole genome shotgun (WGS) entry which is preliminary data.</text>
</comment>
<proteinExistence type="predicted"/>
<reference evidence="1" key="1">
    <citation type="submission" date="2023-04" db="EMBL/GenBank/DDBJ databases">
        <title>Draft Genome sequencing of Naganishia species isolated from polar environments using Oxford Nanopore Technology.</title>
        <authorList>
            <person name="Leo P."/>
            <person name="Venkateswaran K."/>
        </authorList>
    </citation>
    <scope>NUCLEOTIDE SEQUENCE</scope>
    <source>
        <strain evidence="1">MNA-CCFEE 5261</strain>
    </source>
</reference>
<dbReference type="Proteomes" id="UP001241377">
    <property type="component" value="Unassembled WGS sequence"/>
</dbReference>
<sequence>MEITSPGSPLDRMPLVVAASRHRIYRVARAVLTAFSIILLGSYGLLIWTDNSVSVDLKSLSFELEYNNRFAYANEDDSVASLLLPPEDTDLTRSGNALELSTAAERLLASGVGYCEQWTVPENDEEIARREPKSACWKDGHYRQLKSYLRHAETDKSFRELSWHDQINARNMRSLRALFDCLPYFGSMEALPSECSNNMLTVILSQDWWWDMALTQRSESGETVWLRTMVETLDEEHYTIVSLHHHAYQNLVKFHNVMPDVVTYIYAMDTIVLSCLSDPRCRSDFPSNTTAVMEVPAEQRGTVPSWKLFTLTYWGARPGDHGISSFAYGIAPREDFSFNPLGNAWTISPYPYPGHTHIPFTLEKACLHIDFIPHDQRKEEVTVLGKLYQYFYPHRMGLVSQDVWPSFQNETSLAPISNAYALKQSDLEQSTPPGLINRGPLPSANYTQQVAHSKALLAIGRPEISPSPYLALCLGVPVVLPYFGDKAVPEGWDLYHSAQVQHGPVASIGPPYVHNYRMGKKEDMYAAVRAARDTPIERYIPDEMRHAHVCSEILKLVNIDWLARSREVEAERVERGEQPQALVKQHIVERIYHRGMPAQKITGDYHSDTLQHQQASPPIVIASTSADAAFQAGAGAHQRKRSSATNPIVHVNGQQLQADGRNRVPIGSRGAHGGKDFEDQIIFDERDELTMQSKEDGVNGMGLGRRSSASQSKGLNWKRLGLLTGLGIVLITVTRWLMRYDSTNLTPRDYLNASLSDPAPFDFCPVFGPGDPVAERRGQWGLLKSRLHQGSNARIQKVVQKALSGLPVTISVLGSSVSACHGAGDDPVASKCYPSKFFEWWNSVFPHPASELTNGASRKTDSAYYAYCSAHHLPDQTDLVILEFDSADPNTKGVLYNDYIVNPEGARKEFYLDPILASPMGHDLIADVIISYMMQQICSGWAANMGHAFDVPYMGEGGSDSTTGGPQLLGGVGLRKGAQGVNEGDGESVSGQELKHSSLKVPPARIHDRPSDILQFREIDPFCVSANDLINPLPPSLFYGSGWHAYHPAKGAHDERHYWYAEQPTSRIRVPLRLSAGDVAIYYIQNPEDKPAGSALCWVDDNVAGGVELQGSAEVSEPTPTLTIIDRHVSKGSHFVECQLLGEEGKASPPFKILGIFST</sequence>
<protein>
    <submittedName>
        <fullName evidence="1">Uncharacterized protein</fullName>
    </submittedName>
</protein>
<evidence type="ECO:0000313" key="1">
    <source>
        <dbReference type="EMBL" id="KAJ9110091.1"/>
    </source>
</evidence>
<evidence type="ECO:0000313" key="2">
    <source>
        <dbReference type="Proteomes" id="UP001241377"/>
    </source>
</evidence>
<name>A0ACC2WF91_9TREE</name>
<dbReference type="EMBL" id="JASBWR010000014">
    <property type="protein sequence ID" value="KAJ9110091.1"/>
    <property type="molecule type" value="Genomic_DNA"/>
</dbReference>
<organism evidence="1 2">
    <name type="scientific">Naganishia cerealis</name>
    <dbReference type="NCBI Taxonomy" id="610337"/>
    <lineage>
        <taxon>Eukaryota</taxon>
        <taxon>Fungi</taxon>
        <taxon>Dikarya</taxon>
        <taxon>Basidiomycota</taxon>
        <taxon>Agaricomycotina</taxon>
        <taxon>Tremellomycetes</taxon>
        <taxon>Filobasidiales</taxon>
        <taxon>Filobasidiaceae</taxon>
        <taxon>Naganishia</taxon>
    </lineage>
</organism>
<keyword evidence="2" id="KW-1185">Reference proteome</keyword>